<comment type="caution">
    <text evidence="1">The sequence shown here is derived from an EMBL/GenBank/DDBJ whole genome shotgun (WGS) entry which is preliminary data.</text>
</comment>
<proteinExistence type="predicted"/>
<accession>A0A1U7HH48</accession>
<reference evidence="1 2" key="1">
    <citation type="submission" date="2016-11" db="EMBL/GenBank/DDBJ databases">
        <title>Draft Genome Sequences of Nine Cyanobacterial Strains from Diverse Habitats.</title>
        <authorList>
            <person name="Zhu T."/>
            <person name="Hou S."/>
            <person name="Lu X."/>
            <person name="Hess W.R."/>
        </authorList>
    </citation>
    <scope>NUCLEOTIDE SEQUENCE [LARGE SCALE GENOMIC DNA]</scope>
    <source>
        <strain evidence="1 2">5.2 s.c.1</strain>
    </source>
</reference>
<dbReference type="OrthoDB" id="9795206at2"/>
<keyword evidence="2" id="KW-1185">Reference proteome</keyword>
<gene>
    <name evidence="1" type="ORF">NIES1031_19110</name>
</gene>
<protein>
    <submittedName>
        <fullName evidence="1">Uncharacterized protein</fullName>
    </submittedName>
</protein>
<sequence length="101" mass="11724">MLANSLDLQLTFTPCNPQVHGAFIRSLTRENFYLVVSRTLGWDEELHQQEPHPEMDTMVYGNCKLIGFFQFEKQAISLYPYYSACSIISRSGRWYNVATTH</sequence>
<dbReference type="AlphaFoldDB" id="A0A1U7HH48"/>
<dbReference type="RefSeq" id="WP_073551069.1">
    <property type="nucleotide sequence ID" value="NZ_CAWMVK010000010.1"/>
</dbReference>
<dbReference type="STRING" id="247279.NIES1031_19110"/>
<organism evidence="1 2">
    <name type="scientific">Chroogloeocystis siderophila 5.2 s.c.1</name>
    <dbReference type="NCBI Taxonomy" id="247279"/>
    <lineage>
        <taxon>Bacteria</taxon>
        <taxon>Bacillati</taxon>
        <taxon>Cyanobacteriota</taxon>
        <taxon>Cyanophyceae</taxon>
        <taxon>Oscillatoriophycideae</taxon>
        <taxon>Chroococcales</taxon>
        <taxon>Chroococcaceae</taxon>
        <taxon>Chroogloeocystis</taxon>
    </lineage>
</organism>
<name>A0A1U7HH48_9CHRO</name>
<dbReference type="EMBL" id="MRCC01000018">
    <property type="protein sequence ID" value="OKH22875.1"/>
    <property type="molecule type" value="Genomic_DNA"/>
</dbReference>
<evidence type="ECO:0000313" key="2">
    <source>
        <dbReference type="Proteomes" id="UP000185984"/>
    </source>
</evidence>
<dbReference type="Proteomes" id="UP000185984">
    <property type="component" value="Unassembled WGS sequence"/>
</dbReference>
<evidence type="ECO:0000313" key="1">
    <source>
        <dbReference type="EMBL" id="OKH22875.1"/>
    </source>
</evidence>